<evidence type="ECO:0000313" key="4">
    <source>
        <dbReference type="EMBL" id="CAH3181295.1"/>
    </source>
</evidence>
<reference evidence="4 5" key="1">
    <citation type="submission" date="2022-05" db="EMBL/GenBank/DDBJ databases">
        <authorList>
            <consortium name="Genoscope - CEA"/>
            <person name="William W."/>
        </authorList>
    </citation>
    <scope>NUCLEOTIDE SEQUENCE [LARGE SCALE GENOMIC DNA]</scope>
</reference>
<dbReference type="Pfam" id="PF00059">
    <property type="entry name" value="Lectin_C"/>
    <property type="match status" value="2"/>
</dbReference>
<dbReference type="Pfam" id="PF12947">
    <property type="entry name" value="EGF_3"/>
    <property type="match status" value="1"/>
</dbReference>
<dbReference type="InterPro" id="IPR001304">
    <property type="entry name" value="C-type_lectin-like"/>
</dbReference>
<dbReference type="InterPro" id="IPR050111">
    <property type="entry name" value="C-type_lectin/snaclec_domain"/>
</dbReference>
<dbReference type="InterPro" id="IPR000742">
    <property type="entry name" value="EGF"/>
</dbReference>
<dbReference type="CDD" id="cd00054">
    <property type="entry name" value="EGF_CA"/>
    <property type="match status" value="1"/>
</dbReference>
<keyword evidence="5" id="KW-1185">Reference proteome</keyword>
<dbReference type="PROSITE" id="PS01186">
    <property type="entry name" value="EGF_2"/>
    <property type="match status" value="1"/>
</dbReference>
<protein>
    <recommendedName>
        <fullName evidence="3">C-type lectin domain-containing protein</fullName>
    </recommendedName>
</protein>
<evidence type="ECO:0000256" key="1">
    <source>
        <dbReference type="ARBA" id="ARBA00022536"/>
    </source>
</evidence>
<dbReference type="Proteomes" id="UP001159427">
    <property type="component" value="Unassembled WGS sequence"/>
</dbReference>
<dbReference type="InterPro" id="IPR016187">
    <property type="entry name" value="CTDL_fold"/>
</dbReference>
<dbReference type="InterPro" id="IPR024731">
    <property type="entry name" value="NELL2-like_EGF"/>
</dbReference>
<sequence length="241" mass="26697">MGNCHLDANCINTEGDFQCQCKDGFMGSGISCTASVLGSGLLSGSSYALFIQPQTWDNAEAHCKTLGAHLIKIDSEAENDFIKSTFLTSDGLVYWIGMSDRVQEGTWLVLEGEWTLHKGFHYALFTEKVTWNTADAFCKIAFGGQLVKIESVEENSFIKSQYLSSKVDYWIGLSDSIEEGDWNWVDGTNSTGYTNWGNGQPNDSNGQDCAGIRMGTYSNTNYDAQWHDNSCLKTKGFICRK</sequence>
<proteinExistence type="predicted"/>
<organism evidence="4 5">
    <name type="scientific">Porites evermanni</name>
    <dbReference type="NCBI Taxonomy" id="104178"/>
    <lineage>
        <taxon>Eukaryota</taxon>
        <taxon>Metazoa</taxon>
        <taxon>Cnidaria</taxon>
        <taxon>Anthozoa</taxon>
        <taxon>Hexacorallia</taxon>
        <taxon>Scleractinia</taxon>
        <taxon>Fungiina</taxon>
        <taxon>Poritidae</taxon>
        <taxon>Porites</taxon>
    </lineage>
</organism>
<feature type="domain" description="C-type lectin" evidence="3">
    <location>
        <begin position="117"/>
        <end position="240"/>
    </location>
</feature>
<dbReference type="Gene3D" id="2.10.25.10">
    <property type="entry name" value="Laminin"/>
    <property type="match status" value="1"/>
</dbReference>
<dbReference type="PROSITE" id="PS50041">
    <property type="entry name" value="C_TYPE_LECTIN_2"/>
    <property type="match status" value="2"/>
</dbReference>
<accession>A0ABN8RSM7</accession>
<name>A0ABN8RSM7_9CNID</name>
<dbReference type="SUPFAM" id="SSF56436">
    <property type="entry name" value="C-type lectin-like"/>
    <property type="match status" value="2"/>
</dbReference>
<keyword evidence="2" id="KW-1015">Disulfide bond</keyword>
<feature type="domain" description="C-type lectin" evidence="3">
    <location>
        <begin position="42"/>
        <end position="107"/>
    </location>
</feature>
<gene>
    <name evidence="4" type="ORF">PEVE_00013580</name>
</gene>
<dbReference type="EMBL" id="CALNXI010002000">
    <property type="protein sequence ID" value="CAH3181295.1"/>
    <property type="molecule type" value="Genomic_DNA"/>
</dbReference>
<evidence type="ECO:0000256" key="2">
    <source>
        <dbReference type="ARBA" id="ARBA00023157"/>
    </source>
</evidence>
<dbReference type="CDD" id="cd00037">
    <property type="entry name" value="CLECT"/>
    <property type="match status" value="1"/>
</dbReference>
<evidence type="ECO:0000313" key="5">
    <source>
        <dbReference type="Proteomes" id="UP001159427"/>
    </source>
</evidence>
<dbReference type="InterPro" id="IPR016186">
    <property type="entry name" value="C-type_lectin-like/link_sf"/>
</dbReference>
<evidence type="ECO:0000259" key="3">
    <source>
        <dbReference type="PROSITE" id="PS50041"/>
    </source>
</evidence>
<keyword evidence="1" id="KW-0245">EGF-like domain</keyword>
<comment type="caution">
    <text evidence="4">The sequence shown here is derived from an EMBL/GenBank/DDBJ whole genome shotgun (WGS) entry which is preliminary data.</text>
</comment>
<dbReference type="PANTHER" id="PTHR22803">
    <property type="entry name" value="MANNOSE, PHOSPHOLIPASE, LECTIN RECEPTOR RELATED"/>
    <property type="match status" value="1"/>
</dbReference>
<dbReference type="SMART" id="SM00034">
    <property type="entry name" value="CLECT"/>
    <property type="match status" value="1"/>
</dbReference>
<dbReference type="Gene3D" id="3.10.100.10">
    <property type="entry name" value="Mannose-Binding Protein A, subunit A"/>
    <property type="match status" value="2"/>
</dbReference>